<keyword evidence="8" id="KW-0350">Heme biosynthesis</keyword>
<evidence type="ECO:0000256" key="3">
    <source>
        <dbReference type="ARBA" id="ARBA00009935"/>
    </source>
</evidence>
<dbReference type="CDD" id="cd00717">
    <property type="entry name" value="URO-D"/>
    <property type="match status" value="1"/>
</dbReference>
<feature type="domain" description="Uroporphyrinogen decarboxylase (URO-D)" evidence="16">
    <location>
        <begin position="30"/>
        <end position="39"/>
    </location>
</feature>
<dbReference type="FunCoup" id="A0A1Y1YPA1">
    <property type="interactions" value="977"/>
</dbReference>
<dbReference type="OrthoDB" id="339900at2759"/>
<keyword evidence="9 14" id="KW-0456">Lyase</keyword>
<evidence type="ECO:0000256" key="13">
    <source>
        <dbReference type="ARBA" id="ARBA00058098"/>
    </source>
</evidence>
<keyword evidence="19" id="KW-1185">Reference proteome</keyword>
<sequence>MTILTDADFPPLKNDLILRAARGEPTERVPIWVMRQAGRYLPEYMEVSRKHPFFEVCRTPELATKVTLQPIDRYPGLLDASIIFSDILVVPQALGMEVQMLPGKGPHFPSPLNTPADLELLEKEVDVYKSLGYVYDAITMTRKALDGRVPLFGFSGAPWTLMAYMIEGGGSKTYAKAKTWFYQYPEATHQLLQRLTDVIVDYLVGQVKAGAQMLQLFESWAGELTPDDFKTFSLPYLSQIARRVKTELESIGANTVPMFVFAKGAHFALEELSESGYDVVSLDWTIDPLVAKAKTQGRVTLQGNLDPCMLFAPEESIRQVTRTMLEKFGTKGRYIANLGHGMLPTHTPEGLKAYLQAVKDISLEMNQTE</sequence>
<keyword evidence="10 14" id="KW-0627">Porphyrin biosynthesis</keyword>
<feature type="domain" description="Uroporphyrinogen decarboxylase (URO-D)" evidence="17">
    <location>
        <begin position="152"/>
        <end position="168"/>
    </location>
</feature>
<evidence type="ECO:0000256" key="6">
    <source>
        <dbReference type="ARBA" id="ARBA00022490"/>
    </source>
</evidence>
<dbReference type="PANTHER" id="PTHR21091">
    <property type="entry name" value="METHYLTETRAHYDROFOLATE:HOMOCYSTEINE METHYLTRANSFERASE RELATED"/>
    <property type="match status" value="1"/>
</dbReference>
<evidence type="ECO:0000259" key="16">
    <source>
        <dbReference type="PROSITE" id="PS00906"/>
    </source>
</evidence>
<dbReference type="Pfam" id="PF01208">
    <property type="entry name" value="URO-D"/>
    <property type="match status" value="1"/>
</dbReference>
<dbReference type="NCBIfam" id="TIGR01464">
    <property type="entry name" value="hemE"/>
    <property type="match status" value="1"/>
</dbReference>
<dbReference type="InParanoid" id="A0A1Y1YPA1"/>
<comment type="catalytic activity">
    <reaction evidence="11 14">
        <text>uroporphyrinogen III + 4 H(+) = coproporphyrinogen III + 4 CO2</text>
        <dbReference type="Rhea" id="RHEA:19865"/>
        <dbReference type="ChEBI" id="CHEBI:15378"/>
        <dbReference type="ChEBI" id="CHEBI:16526"/>
        <dbReference type="ChEBI" id="CHEBI:57308"/>
        <dbReference type="ChEBI" id="CHEBI:57309"/>
        <dbReference type="EC" id="4.1.1.37"/>
    </reaction>
</comment>
<dbReference type="UniPathway" id="UPA00251">
    <property type="reaction ID" value="UER00321"/>
</dbReference>
<evidence type="ECO:0000256" key="1">
    <source>
        <dbReference type="ARBA" id="ARBA00004496"/>
    </source>
</evidence>
<comment type="similarity">
    <text evidence="3 15">Belongs to the uroporphyrinogen decarboxylase family.</text>
</comment>
<dbReference type="PROSITE" id="PS00906">
    <property type="entry name" value="UROD_1"/>
    <property type="match status" value="1"/>
</dbReference>
<evidence type="ECO:0000256" key="5">
    <source>
        <dbReference type="ARBA" id="ARBA00014308"/>
    </source>
</evidence>
<dbReference type="Proteomes" id="UP000193498">
    <property type="component" value="Unassembled WGS sequence"/>
</dbReference>
<dbReference type="STRING" id="1314790.A0A1Y1YPA1"/>
<comment type="subcellular location">
    <subcellularLocation>
        <location evidence="1">Cytoplasm</location>
    </subcellularLocation>
</comment>
<dbReference type="InterPro" id="IPR000257">
    <property type="entry name" value="Uroporphyrinogen_deCOase"/>
</dbReference>
<dbReference type="GO" id="GO:0006782">
    <property type="term" value="P:protoporphyrinogen IX biosynthetic process"/>
    <property type="evidence" value="ECO:0007669"/>
    <property type="project" value="UniProtKB-UniPathway"/>
</dbReference>
<name>A0A1Y1YPA1_9FUNG</name>
<comment type="caution">
    <text evidence="18">The sequence shown here is derived from an EMBL/GenBank/DDBJ whole genome shotgun (WGS) entry which is preliminary data.</text>
</comment>
<dbReference type="Gene3D" id="3.20.20.210">
    <property type="match status" value="1"/>
</dbReference>
<dbReference type="PROSITE" id="PS00907">
    <property type="entry name" value="UROD_2"/>
    <property type="match status" value="1"/>
</dbReference>
<comment type="function">
    <text evidence="13">Catalyzes the sequential decarboxylation of four acetate groups of uroporphyrinogen-III (octacarboxyporphyrin) to yield coproporphyrinogen-III (tetracarboxyporphyrin) with the formation of intermediate hepta-, hexa- and penta-carboxylate porphyrinogens in the heme biosynthesis pathway. Acts on a number of porphyrinogens, but only coproporphyrinogen III can ultimately be converted to heme.</text>
</comment>
<evidence type="ECO:0000259" key="17">
    <source>
        <dbReference type="PROSITE" id="PS00907"/>
    </source>
</evidence>
<organism evidence="18 19">
    <name type="scientific">Basidiobolus meristosporus CBS 931.73</name>
    <dbReference type="NCBI Taxonomy" id="1314790"/>
    <lineage>
        <taxon>Eukaryota</taxon>
        <taxon>Fungi</taxon>
        <taxon>Fungi incertae sedis</taxon>
        <taxon>Zoopagomycota</taxon>
        <taxon>Entomophthoromycotina</taxon>
        <taxon>Basidiobolomycetes</taxon>
        <taxon>Basidiobolales</taxon>
        <taxon>Basidiobolaceae</taxon>
        <taxon>Basidiobolus</taxon>
    </lineage>
</organism>
<evidence type="ECO:0000256" key="2">
    <source>
        <dbReference type="ARBA" id="ARBA00004804"/>
    </source>
</evidence>
<keyword evidence="7 14" id="KW-0210">Decarboxylase</keyword>
<evidence type="ECO:0000256" key="12">
    <source>
        <dbReference type="ARBA" id="ARBA00052550"/>
    </source>
</evidence>
<evidence type="ECO:0000256" key="7">
    <source>
        <dbReference type="ARBA" id="ARBA00022793"/>
    </source>
</evidence>
<dbReference type="GO" id="GO:0004853">
    <property type="term" value="F:uroporphyrinogen decarboxylase activity"/>
    <property type="evidence" value="ECO:0007669"/>
    <property type="project" value="UniProtKB-EC"/>
</dbReference>
<accession>A0A1Y1YPA1</accession>
<dbReference type="EMBL" id="MCFE01000091">
    <property type="protein sequence ID" value="ORX99841.1"/>
    <property type="molecule type" value="Genomic_DNA"/>
</dbReference>
<dbReference type="SUPFAM" id="SSF51726">
    <property type="entry name" value="UROD/MetE-like"/>
    <property type="match status" value="1"/>
</dbReference>
<dbReference type="GO" id="GO:0005829">
    <property type="term" value="C:cytosol"/>
    <property type="evidence" value="ECO:0007669"/>
    <property type="project" value="TreeGrafter"/>
</dbReference>
<dbReference type="FunFam" id="3.20.20.210:FF:000004">
    <property type="entry name" value="Uroporphyrinogen decarboxylase"/>
    <property type="match status" value="1"/>
</dbReference>
<dbReference type="EC" id="4.1.1.37" evidence="4 14"/>
<dbReference type="InterPro" id="IPR038071">
    <property type="entry name" value="UROD/MetE-like_sf"/>
</dbReference>
<evidence type="ECO:0000313" key="19">
    <source>
        <dbReference type="Proteomes" id="UP000193498"/>
    </source>
</evidence>
<gene>
    <name evidence="18" type="ORF">K493DRAFT_313037</name>
</gene>
<dbReference type="InterPro" id="IPR006361">
    <property type="entry name" value="Uroporphyrinogen_deCO2ase_HemE"/>
</dbReference>
<dbReference type="PANTHER" id="PTHR21091:SF169">
    <property type="entry name" value="UROPORPHYRINOGEN DECARBOXYLASE"/>
    <property type="match status" value="1"/>
</dbReference>
<evidence type="ECO:0000256" key="14">
    <source>
        <dbReference type="RuleBase" id="RU000554"/>
    </source>
</evidence>
<keyword evidence="6" id="KW-0963">Cytoplasm</keyword>
<proteinExistence type="inferred from homology"/>
<reference evidence="18 19" key="1">
    <citation type="submission" date="2016-07" db="EMBL/GenBank/DDBJ databases">
        <title>Pervasive Adenine N6-methylation of Active Genes in Fungi.</title>
        <authorList>
            <consortium name="DOE Joint Genome Institute"/>
            <person name="Mondo S.J."/>
            <person name="Dannebaum R.O."/>
            <person name="Kuo R.C."/>
            <person name="Labutti K."/>
            <person name="Haridas S."/>
            <person name="Kuo A."/>
            <person name="Salamov A."/>
            <person name="Ahrendt S.R."/>
            <person name="Lipzen A."/>
            <person name="Sullivan W."/>
            <person name="Andreopoulos W.B."/>
            <person name="Clum A."/>
            <person name="Lindquist E."/>
            <person name="Daum C."/>
            <person name="Ramamoorthy G.K."/>
            <person name="Gryganskyi A."/>
            <person name="Culley D."/>
            <person name="Magnuson J.K."/>
            <person name="James T.Y."/>
            <person name="O'Malley M.A."/>
            <person name="Stajich J.E."/>
            <person name="Spatafora J.W."/>
            <person name="Visel A."/>
            <person name="Grigoriev I.V."/>
        </authorList>
    </citation>
    <scope>NUCLEOTIDE SEQUENCE [LARGE SCALE GENOMIC DNA]</scope>
    <source>
        <strain evidence="18 19">CBS 931.73</strain>
    </source>
</reference>
<evidence type="ECO:0000256" key="10">
    <source>
        <dbReference type="ARBA" id="ARBA00023244"/>
    </source>
</evidence>
<protein>
    <recommendedName>
        <fullName evidence="5 14">Uroporphyrinogen decarboxylase</fullName>
        <ecNumber evidence="4 14">4.1.1.37</ecNumber>
    </recommendedName>
</protein>
<evidence type="ECO:0000256" key="15">
    <source>
        <dbReference type="RuleBase" id="RU004169"/>
    </source>
</evidence>
<evidence type="ECO:0000256" key="9">
    <source>
        <dbReference type="ARBA" id="ARBA00023239"/>
    </source>
</evidence>
<evidence type="ECO:0000256" key="4">
    <source>
        <dbReference type="ARBA" id="ARBA00012288"/>
    </source>
</evidence>
<comment type="pathway">
    <text evidence="2 14">Porphyrin-containing compound metabolism; protoporphyrin-IX biosynthesis; coproporphyrinogen-III from 5-aminolevulinate: step 4/4.</text>
</comment>
<comment type="catalytic activity">
    <reaction evidence="12">
        <text>uroporphyrinogen I + 4 H(+) = coproporphyrinogen I + 4 CO2</text>
        <dbReference type="Rhea" id="RHEA:31239"/>
        <dbReference type="ChEBI" id="CHEBI:15378"/>
        <dbReference type="ChEBI" id="CHEBI:16526"/>
        <dbReference type="ChEBI" id="CHEBI:62626"/>
        <dbReference type="ChEBI" id="CHEBI:62631"/>
    </reaction>
</comment>
<evidence type="ECO:0000313" key="18">
    <source>
        <dbReference type="EMBL" id="ORX99841.1"/>
    </source>
</evidence>
<evidence type="ECO:0000256" key="8">
    <source>
        <dbReference type="ARBA" id="ARBA00023133"/>
    </source>
</evidence>
<dbReference type="HAMAP" id="MF_00218">
    <property type="entry name" value="URO_D"/>
    <property type="match status" value="1"/>
</dbReference>
<evidence type="ECO:0000256" key="11">
    <source>
        <dbReference type="ARBA" id="ARBA00048033"/>
    </source>
</evidence>
<dbReference type="AlphaFoldDB" id="A0A1Y1YPA1"/>